<proteinExistence type="predicted"/>
<dbReference type="Proteomes" id="UP000133219">
    <property type="component" value="Segment"/>
</dbReference>
<evidence type="ECO:0000256" key="1">
    <source>
        <dbReference type="SAM" id="MobiDB-lite"/>
    </source>
</evidence>
<dbReference type="EMBL" id="JN885137">
    <property type="protein sequence ID" value="AEW87714.1"/>
    <property type="molecule type" value="Genomic_DNA"/>
</dbReference>
<dbReference type="KEGG" id="vg:3416523"/>
<evidence type="ECO:0000313" key="4">
    <source>
        <dbReference type="Proteomes" id="UP000124292"/>
    </source>
</evidence>
<evidence type="ECO:0000313" key="5">
    <source>
        <dbReference type="Proteomes" id="UP000133219"/>
    </source>
</evidence>
<protein>
    <submittedName>
        <fullName evidence="2">JM19</fullName>
    </submittedName>
</protein>
<sequence>MESAPVSGDATRSRGASSAELTRTTGQGAAAATRVSLFIVVGVPLGLNRRRCVVQPESKSVGVTMNRGSGATPATRNARSPRAAAPCWKIN</sequence>
<reference evidence="4 5" key="1">
    <citation type="journal article" date="2013" name="J. Virol.">
        <title>Genomic characterization of Japanese macaque rhadinovirus, a novel herpesvirus isolated from a nonhuman primate with a spontaneous inflammatory demyelinating disease.</title>
        <authorList>
            <person name="Estep R.D."/>
            <person name="Hansen S.G."/>
            <person name="Rogers K.S."/>
            <person name="Axthelm M.K."/>
            <person name="Wong S.W."/>
        </authorList>
    </citation>
    <scope>NUCLEOTIDE SEQUENCE [LARGE SCALE GENOMIC DNA]</scope>
    <source>
        <strain evidence="3">12E2</strain>
        <strain evidence="2">3A1</strain>
    </source>
</reference>
<organism evidence="2 5">
    <name type="scientific">Macaca fuscata rhadinovirus</name>
    <dbReference type="NCBI Taxonomy" id="272551"/>
    <lineage>
        <taxon>Viruses</taxon>
        <taxon>Duplodnaviria</taxon>
        <taxon>Heunggongvirae</taxon>
        <taxon>Peploviricota</taxon>
        <taxon>Herviviricetes</taxon>
        <taxon>Herpesvirales</taxon>
        <taxon>Orthoherpesviridae</taxon>
        <taxon>Gammaherpesvirinae</taxon>
        <taxon>Rhadinovirus</taxon>
        <taxon>Rhadinovirus macacinegamma11</taxon>
        <taxon>macacine gammaherpesvirus 11</taxon>
    </lineage>
</organism>
<dbReference type="GeneID" id="3416523"/>
<gene>
    <name evidence="2" type="ORF">JM19</name>
</gene>
<feature type="region of interest" description="Disordered" evidence="1">
    <location>
        <begin position="58"/>
        <end position="91"/>
    </location>
</feature>
<dbReference type="RefSeq" id="YP_238322.1">
    <property type="nucleotide sequence ID" value="NC_007016.1"/>
</dbReference>
<dbReference type="EMBL" id="JN885136">
    <property type="protein sequence ID" value="AEW87544.1"/>
    <property type="molecule type" value="Genomic_DNA"/>
</dbReference>
<feature type="region of interest" description="Disordered" evidence="1">
    <location>
        <begin position="1"/>
        <end position="29"/>
    </location>
</feature>
<name>G9JM27_9GAMA</name>
<evidence type="ECO:0000313" key="2">
    <source>
        <dbReference type="EMBL" id="AEW87544.1"/>
    </source>
</evidence>
<accession>G9JM27</accession>
<feature type="compositionally biased region" description="Polar residues" evidence="1">
    <location>
        <begin position="58"/>
        <end position="78"/>
    </location>
</feature>
<evidence type="ECO:0000313" key="3">
    <source>
        <dbReference type="EMBL" id="AEW87714.1"/>
    </source>
</evidence>
<dbReference type="Proteomes" id="UP000124292">
    <property type="component" value="Genome"/>
</dbReference>